<feature type="transmembrane region" description="Helical" evidence="1">
    <location>
        <begin position="54"/>
        <end position="73"/>
    </location>
</feature>
<reference evidence="2" key="1">
    <citation type="submission" date="2023-11" db="EMBL/GenBank/DDBJ databases">
        <title>The genome sequences of three competitors of mushroom-forming fungi.</title>
        <authorList>
            <person name="Beijen E."/>
            <person name="Ohm R.A."/>
        </authorList>
    </citation>
    <scope>NUCLEOTIDE SEQUENCE</scope>
    <source>
        <strain evidence="2">CBS 100526</strain>
    </source>
</reference>
<name>A0AAE1M3L5_9HYPO</name>
<comment type="caution">
    <text evidence="2">The sequence shown here is derived from an EMBL/GenBank/DDBJ whole genome shotgun (WGS) entry which is preliminary data.</text>
</comment>
<dbReference type="EMBL" id="JAWRVG010000027">
    <property type="protein sequence ID" value="KAK4069886.1"/>
    <property type="molecule type" value="Genomic_DNA"/>
</dbReference>
<keyword evidence="1" id="KW-1133">Transmembrane helix</keyword>
<accession>A0AAE1M3L5</accession>
<keyword evidence="1" id="KW-0812">Transmembrane</keyword>
<dbReference type="RefSeq" id="XP_062754297.1">
    <property type="nucleotide sequence ID" value="XM_062901332.1"/>
</dbReference>
<dbReference type="AlphaFoldDB" id="A0AAE1M3L5"/>
<gene>
    <name evidence="2" type="ORF">Triagg1_6681</name>
</gene>
<evidence type="ECO:0000313" key="3">
    <source>
        <dbReference type="Proteomes" id="UP001273209"/>
    </source>
</evidence>
<dbReference type="Proteomes" id="UP001273209">
    <property type="component" value="Unassembled WGS sequence"/>
</dbReference>
<evidence type="ECO:0000313" key="2">
    <source>
        <dbReference type="EMBL" id="KAK4069886.1"/>
    </source>
</evidence>
<organism evidence="2 3">
    <name type="scientific">Trichoderma aggressivum f. europaeum</name>
    <dbReference type="NCBI Taxonomy" id="173218"/>
    <lineage>
        <taxon>Eukaryota</taxon>
        <taxon>Fungi</taxon>
        <taxon>Dikarya</taxon>
        <taxon>Ascomycota</taxon>
        <taxon>Pezizomycotina</taxon>
        <taxon>Sordariomycetes</taxon>
        <taxon>Hypocreomycetidae</taxon>
        <taxon>Hypocreales</taxon>
        <taxon>Hypocreaceae</taxon>
        <taxon>Trichoderma</taxon>
    </lineage>
</organism>
<sequence>MKFIDMISKIRPNSLEKADEQYHDEDEAQSFLSNGKEDGKAKLISWRFMEDGTLPWKVATVVLAVSLGLSLFFGQRVQRDHSYETGFITELQPAISAIKLNRQQFYGNIVVNASNQFELMLNPSEERYVGRPTAELDAAWDRIALTLP</sequence>
<dbReference type="GeneID" id="87921237"/>
<protein>
    <submittedName>
        <fullName evidence="2">Uncharacterized protein</fullName>
    </submittedName>
</protein>
<proteinExistence type="predicted"/>
<keyword evidence="1" id="KW-0472">Membrane</keyword>
<evidence type="ECO:0000256" key="1">
    <source>
        <dbReference type="SAM" id="Phobius"/>
    </source>
</evidence>
<keyword evidence="3" id="KW-1185">Reference proteome</keyword>